<sequence>MKRPGPAQPAIGGSPPHAVRVENLSVAVPHPRSRYRAATPVLDEVSFTAPRGHVTALVGTNGAGKTTLLRTLTGALRPASGSIDVLGSAVGPPEDACPPGVAVVPDAPVLPEEWTAREVIALHRRLGDPFDPRGFTAMLRARGIGRRTMIGSLSTGQSTHFSLAHALATDPQLLVLDEPLARLDPLARTELIDRLRERIAADDARSVLLSTHDLDGMDRFVDRLVVLHEGRTVLEGDVHELLEGHLVVTCRGEAETLIGVDDAVGLPPGTALREPGLVELVSVTLASVSGRTDPEDRS</sequence>
<dbReference type="Gene3D" id="3.40.50.300">
    <property type="entry name" value="P-loop containing nucleotide triphosphate hydrolases"/>
    <property type="match status" value="1"/>
</dbReference>
<dbReference type="SUPFAM" id="SSF52540">
    <property type="entry name" value="P-loop containing nucleoside triphosphate hydrolases"/>
    <property type="match status" value="1"/>
</dbReference>
<dbReference type="InterPro" id="IPR027417">
    <property type="entry name" value="P-loop_NTPase"/>
</dbReference>
<evidence type="ECO:0000256" key="3">
    <source>
        <dbReference type="ARBA" id="ARBA00022840"/>
    </source>
</evidence>
<dbReference type="CDD" id="cd03230">
    <property type="entry name" value="ABC_DR_subfamily_A"/>
    <property type="match status" value="1"/>
</dbReference>
<dbReference type="InterPro" id="IPR003593">
    <property type="entry name" value="AAA+_ATPase"/>
</dbReference>
<evidence type="ECO:0000256" key="1">
    <source>
        <dbReference type="ARBA" id="ARBA00022448"/>
    </source>
</evidence>
<name>A0A220UGD5_9MICO</name>
<dbReference type="SMART" id="SM00382">
    <property type="entry name" value="AAA"/>
    <property type="match status" value="1"/>
</dbReference>
<gene>
    <name evidence="5" type="ORF">CFK39_11910</name>
</gene>
<protein>
    <submittedName>
        <fullName evidence="5">ABC transporter ATP-binding protein</fullName>
    </submittedName>
</protein>
<keyword evidence="2" id="KW-0547">Nucleotide-binding</keyword>
<dbReference type="Proteomes" id="UP000198398">
    <property type="component" value="Chromosome"/>
</dbReference>
<keyword evidence="1" id="KW-0813">Transport</keyword>
<organism evidence="5 6">
    <name type="scientific">Brachybacterium avium</name>
    <dbReference type="NCBI Taxonomy" id="2017485"/>
    <lineage>
        <taxon>Bacteria</taxon>
        <taxon>Bacillati</taxon>
        <taxon>Actinomycetota</taxon>
        <taxon>Actinomycetes</taxon>
        <taxon>Micrococcales</taxon>
        <taxon>Dermabacteraceae</taxon>
        <taxon>Brachybacterium</taxon>
    </lineage>
</organism>
<dbReference type="PANTHER" id="PTHR42939">
    <property type="entry name" value="ABC TRANSPORTER ATP-BINDING PROTEIN ALBC-RELATED"/>
    <property type="match status" value="1"/>
</dbReference>
<dbReference type="KEGG" id="brv:CFK39_11910"/>
<dbReference type="GO" id="GO:0005524">
    <property type="term" value="F:ATP binding"/>
    <property type="evidence" value="ECO:0007669"/>
    <property type="project" value="UniProtKB-KW"/>
</dbReference>
<dbReference type="InterPro" id="IPR003439">
    <property type="entry name" value="ABC_transporter-like_ATP-bd"/>
</dbReference>
<keyword evidence="3 5" id="KW-0067">ATP-binding</keyword>
<evidence type="ECO:0000313" key="6">
    <source>
        <dbReference type="Proteomes" id="UP000198398"/>
    </source>
</evidence>
<evidence type="ECO:0000259" key="4">
    <source>
        <dbReference type="PROSITE" id="PS50893"/>
    </source>
</evidence>
<dbReference type="EMBL" id="CP022316">
    <property type="protein sequence ID" value="ASK67189.1"/>
    <property type="molecule type" value="Genomic_DNA"/>
</dbReference>
<dbReference type="Pfam" id="PF00005">
    <property type="entry name" value="ABC_tran"/>
    <property type="match status" value="1"/>
</dbReference>
<dbReference type="PROSITE" id="PS50893">
    <property type="entry name" value="ABC_TRANSPORTER_2"/>
    <property type="match status" value="1"/>
</dbReference>
<evidence type="ECO:0000256" key="2">
    <source>
        <dbReference type="ARBA" id="ARBA00022741"/>
    </source>
</evidence>
<reference evidence="6" key="1">
    <citation type="submission" date="2017-07" db="EMBL/GenBank/DDBJ databases">
        <title>Brachybacterium sp. VR2415.</title>
        <authorList>
            <person name="Tak E.J."/>
            <person name="Bae J.-W."/>
        </authorList>
    </citation>
    <scope>NUCLEOTIDE SEQUENCE [LARGE SCALE GENOMIC DNA]</scope>
    <source>
        <strain evidence="6">VR2415</strain>
    </source>
</reference>
<dbReference type="PANTHER" id="PTHR42939:SF1">
    <property type="entry name" value="ABC TRANSPORTER ATP-BINDING PROTEIN ALBC-RELATED"/>
    <property type="match status" value="1"/>
</dbReference>
<accession>A0A220UGD5</accession>
<keyword evidence="6" id="KW-1185">Reference proteome</keyword>
<evidence type="ECO:0000313" key="5">
    <source>
        <dbReference type="EMBL" id="ASK67189.1"/>
    </source>
</evidence>
<dbReference type="InterPro" id="IPR051782">
    <property type="entry name" value="ABC_Transporter_VariousFunc"/>
</dbReference>
<proteinExistence type="predicted"/>
<dbReference type="AlphaFoldDB" id="A0A220UGD5"/>
<dbReference type="GO" id="GO:0016887">
    <property type="term" value="F:ATP hydrolysis activity"/>
    <property type="evidence" value="ECO:0007669"/>
    <property type="project" value="InterPro"/>
</dbReference>
<feature type="domain" description="ABC transporter" evidence="4">
    <location>
        <begin position="19"/>
        <end position="254"/>
    </location>
</feature>